<evidence type="ECO:0008006" key="3">
    <source>
        <dbReference type="Google" id="ProtNLM"/>
    </source>
</evidence>
<dbReference type="AlphaFoldDB" id="A0A2S9JG27"/>
<evidence type="ECO:0000313" key="1">
    <source>
        <dbReference type="EMBL" id="PRD51915.1"/>
    </source>
</evidence>
<sequence>MKAFVYPMKSVDTLKLENPYLSRFTEAVNAEYPVLNMGERTRGFLNVFKYFFKCDVFFLNWVESLRGFNLPFIYLLLTLAKTFNKKVIWIHHNLQPHNGLTPASKIILQALMSYSYRIIIHTKQSFKYLPNEFHKKCIYILHPYFENLNYKKTDAVYDILIWGSMRKSKGVLEFLNYFSESSSPFKILIIGKFSNGDYYQRVKDSVKGNPNVTIEDRYLSDEEFLDIHCLAKKVLFIYNGPSVLNSGALIRSLSTGRDIIGPNRGAFIDYKELGLVETFETFEDILNLVSKSSQENESKLSKLKTSIEMNSWEQFGKKIRKALQTTEQ</sequence>
<protein>
    <recommendedName>
        <fullName evidence="3">Glycosyl transferase family 1 domain-containing protein</fullName>
    </recommendedName>
</protein>
<evidence type="ECO:0000313" key="2">
    <source>
        <dbReference type="Proteomes" id="UP000238642"/>
    </source>
</evidence>
<name>A0A2S9JG27_9SPHI</name>
<comment type="caution">
    <text evidence="1">The sequence shown here is derived from an EMBL/GenBank/DDBJ whole genome shotgun (WGS) entry which is preliminary data.</text>
</comment>
<proteinExistence type="predicted"/>
<gene>
    <name evidence="1" type="ORF">C5749_16580</name>
</gene>
<dbReference type="EMBL" id="PVBS01000004">
    <property type="protein sequence ID" value="PRD51915.1"/>
    <property type="molecule type" value="Genomic_DNA"/>
</dbReference>
<keyword evidence="2" id="KW-1185">Reference proteome</keyword>
<dbReference type="OrthoDB" id="9790710at2"/>
<dbReference type="RefSeq" id="WP_105727351.1">
    <property type="nucleotide sequence ID" value="NZ_PVBS01000004.1"/>
</dbReference>
<dbReference type="SUPFAM" id="SSF53756">
    <property type="entry name" value="UDP-Glycosyltransferase/glycogen phosphorylase"/>
    <property type="match status" value="1"/>
</dbReference>
<dbReference type="Proteomes" id="UP000238642">
    <property type="component" value="Unassembled WGS sequence"/>
</dbReference>
<reference evidence="1 2" key="1">
    <citation type="submission" date="2018-02" db="EMBL/GenBank/DDBJ databases">
        <title>The draft genome of Sphingobacterium gobiense H7.</title>
        <authorList>
            <person name="Li L."/>
            <person name="Liu L."/>
            <person name="Zhang X."/>
            <person name="Wang T."/>
            <person name="Liang L."/>
        </authorList>
    </citation>
    <scope>NUCLEOTIDE SEQUENCE [LARGE SCALE GENOMIC DNA]</scope>
    <source>
        <strain evidence="1 2">ACCC 05757</strain>
    </source>
</reference>
<organism evidence="1 2">
    <name type="scientific">Sphingobacterium gobiense</name>
    <dbReference type="NCBI Taxonomy" id="1382456"/>
    <lineage>
        <taxon>Bacteria</taxon>
        <taxon>Pseudomonadati</taxon>
        <taxon>Bacteroidota</taxon>
        <taxon>Sphingobacteriia</taxon>
        <taxon>Sphingobacteriales</taxon>
        <taxon>Sphingobacteriaceae</taxon>
        <taxon>Sphingobacterium</taxon>
    </lineage>
</organism>
<accession>A0A2S9JG27</accession>